<dbReference type="Proteomes" id="UP000294743">
    <property type="component" value="Unassembled WGS sequence"/>
</dbReference>
<dbReference type="RefSeq" id="WP_134169630.1">
    <property type="nucleotide sequence ID" value="NZ_SODD01000019.1"/>
</dbReference>
<dbReference type="OrthoDB" id="1654811at2"/>
<dbReference type="EMBL" id="SODD01000019">
    <property type="protein sequence ID" value="TDW16848.1"/>
    <property type="molecule type" value="Genomic_DNA"/>
</dbReference>
<evidence type="ECO:0000313" key="4">
    <source>
        <dbReference type="Proteomes" id="UP000294743"/>
    </source>
</evidence>
<keyword evidence="4" id="KW-1185">Reference proteome</keyword>
<reference evidence="3 4" key="1">
    <citation type="submission" date="2019-03" db="EMBL/GenBank/DDBJ databases">
        <title>Genomic Encyclopedia of Type Strains, Phase IV (KMG-IV): sequencing the most valuable type-strain genomes for metagenomic binning, comparative biology and taxonomic classification.</title>
        <authorList>
            <person name="Goeker M."/>
        </authorList>
    </citation>
    <scope>NUCLEOTIDE SEQUENCE [LARGE SCALE GENOMIC DNA]</scope>
    <source>
        <strain evidence="3 4">DSM 28867</strain>
    </source>
</reference>
<dbReference type="PROSITE" id="PS00194">
    <property type="entry name" value="THIOREDOXIN_1"/>
    <property type="match status" value="1"/>
</dbReference>
<evidence type="ECO:0000259" key="2">
    <source>
        <dbReference type="Pfam" id="PF00085"/>
    </source>
</evidence>
<comment type="caution">
    <text evidence="3">The sequence shown here is derived from an EMBL/GenBank/DDBJ whole genome shotgun (WGS) entry which is preliminary data.</text>
</comment>
<protein>
    <submittedName>
        <fullName evidence="3">Thioredoxin</fullName>
    </submittedName>
</protein>
<evidence type="ECO:0000256" key="1">
    <source>
        <dbReference type="SAM" id="SignalP"/>
    </source>
</evidence>
<feature type="signal peptide" evidence="1">
    <location>
        <begin position="1"/>
        <end position="20"/>
    </location>
</feature>
<name>A0A4R7ZK79_9FIRM</name>
<dbReference type="PROSITE" id="PS51354">
    <property type="entry name" value="GLUTAREDOXIN_2"/>
    <property type="match status" value="1"/>
</dbReference>
<keyword evidence="1" id="KW-0732">Signal</keyword>
<dbReference type="InterPro" id="IPR017937">
    <property type="entry name" value="Thioredoxin_CS"/>
</dbReference>
<dbReference type="SUPFAM" id="SSF52833">
    <property type="entry name" value="Thioredoxin-like"/>
    <property type="match status" value="1"/>
</dbReference>
<evidence type="ECO:0000313" key="3">
    <source>
        <dbReference type="EMBL" id="TDW16848.1"/>
    </source>
</evidence>
<dbReference type="Gene3D" id="3.40.30.10">
    <property type="entry name" value="Glutaredoxin"/>
    <property type="match status" value="1"/>
</dbReference>
<dbReference type="AlphaFoldDB" id="A0A4R7ZK79"/>
<dbReference type="PROSITE" id="PS51257">
    <property type="entry name" value="PROKAR_LIPOPROTEIN"/>
    <property type="match status" value="1"/>
</dbReference>
<proteinExistence type="predicted"/>
<organism evidence="3 4">
    <name type="scientific">Breznakia blatticola</name>
    <dbReference type="NCBI Taxonomy" id="1754012"/>
    <lineage>
        <taxon>Bacteria</taxon>
        <taxon>Bacillati</taxon>
        <taxon>Bacillota</taxon>
        <taxon>Erysipelotrichia</taxon>
        <taxon>Erysipelotrichales</taxon>
        <taxon>Erysipelotrichaceae</taxon>
        <taxon>Breznakia</taxon>
    </lineage>
</organism>
<dbReference type="InterPro" id="IPR036249">
    <property type="entry name" value="Thioredoxin-like_sf"/>
</dbReference>
<sequence length="150" mass="16866">MKRIYLLIIALLLVACTAKKTEDVAIELQPNKGEVVGITLNEVNQMVEDEDSFVVIFSQTYCGSCMSFFSQTDEYTTEVGLRLYDVTLDKEERSETENLELMEKHFSGFQTTPTIYVVSKGEIVGTLDSSKEEPTLDAYKTLLKESGVIK</sequence>
<gene>
    <name evidence="3" type="ORF">EDD63_11914</name>
</gene>
<feature type="domain" description="Thioredoxin" evidence="2">
    <location>
        <begin position="38"/>
        <end position="137"/>
    </location>
</feature>
<dbReference type="Pfam" id="PF00085">
    <property type="entry name" value="Thioredoxin"/>
    <property type="match status" value="1"/>
</dbReference>
<accession>A0A4R7ZK79</accession>
<dbReference type="InterPro" id="IPR013766">
    <property type="entry name" value="Thioredoxin_domain"/>
</dbReference>
<feature type="chain" id="PRO_5020207027" evidence="1">
    <location>
        <begin position="21"/>
        <end position="150"/>
    </location>
</feature>